<dbReference type="Gene3D" id="3.40.50.2300">
    <property type="match status" value="1"/>
</dbReference>
<dbReference type="SUPFAM" id="SSF53822">
    <property type="entry name" value="Periplasmic binding protein-like I"/>
    <property type="match status" value="1"/>
</dbReference>
<dbReference type="AlphaFoldDB" id="A0A2I1M7E8"/>
<dbReference type="Pfam" id="PF13407">
    <property type="entry name" value="Peripla_BP_4"/>
    <property type="match status" value="1"/>
</dbReference>
<protein>
    <recommendedName>
        <fullName evidence="2">Periplasmic binding protein domain-containing protein</fullName>
    </recommendedName>
</protein>
<organism evidence="3 4">
    <name type="scientific">Alloscardovia omnicolens</name>
    <dbReference type="NCBI Taxonomy" id="419015"/>
    <lineage>
        <taxon>Bacteria</taxon>
        <taxon>Bacillati</taxon>
        <taxon>Actinomycetota</taxon>
        <taxon>Actinomycetes</taxon>
        <taxon>Bifidobacteriales</taxon>
        <taxon>Bifidobacteriaceae</taxon>
        <taxon>Alloscardovia</taxon>
    </lineage>
</organism>
<dbReference type="RefSeq" id="WP_021618427.1">
    <property type="nucleotide sequence ID" value="NZ_JASOXD010000002.1"/>
</dbReference>
<dbReference type="InterPro" id="IPR028082">
    <property type="entry name" value="Peripla_BP_I"/>
</dbReference>
<evidence type="ECO:0000313" key="4">
    <source>
        <dbReference type="Proteomes" id="UP000242263"/>
    </source>
</evidence>
<dbReference type="Proteomes" id="UP000242263">
    <property type="component" value="Unassembled WGS sequence"/>
</dbReference>
<accession>A0A2I1M7E8</accession>
<gene>
    <name evidence="3" type="ORF">CYJ32_01020</name>
</gene>
<evidence type="ECO:0000259" key="2">
    <source>
        <dbReference type="Pfam" id="PF13407"/>
    </source>
</evidence>
<dbReference type="EMBL" id="PKGU01000001">
    <property type="protein sequence ID" value="PKZ16053.1"/>
    <property type="molecule type" value="Genomic_DNA"/>
</dbReference>
<feature type="region of interest" description="Disordered" evidence="1">
    <location>
        <begin position="358"/>
        <end position="386"/>
    </location>
</feature>
<reference evidence="3 4" key="1">
    <citation type="submission" date="2017-12" db="EMBL/GenBank/DDBJ databases">
        <title>Phylogenetic diversity of female urinary microbiome.</title>
        <authorList>
            <person name="Thomas-White K."/>
            <person name="Wolfe A.J."/>
        </authorList>
    </citation>
    <scope>NUCLEOTIDE SEQUENCE [LARGE SCALE GENOMIC DNA]</scope>
    <source>
        <strain evidence="3 4">UMB0064</strain>
    </source>
</reference>
<dbReference type="InterPro" id="IPR025997">
    <property type="entry name" value="SBP_2_dom"/>
</dbReference>
<comment type="caution">
    <text evidence="3">The sequence shown here is derived from an EMBL/GenBank/DDBJ whole genome shotgun (WGS) entry which is preliminary data.</text>
</comment>
<proteinExistence type="predicted"/>
<feature type="domain" description="Periplasmic binding protein" evidence="2">
    <location>
        <begin position="165"/>
        <end position="350"/>
    </location>
</feature>
<sequence>MMAWKVYRRRVWMVFSALIVIVMIVLCSACQKKTTPSVTHPTSLTQSHVDILTPESSNDIDPNAPLNTWDNVTHSIVEQMQSQGFSKNNISRSMSSNLSEQVKKLKKIVSNVSTSTEKNSHILLFSPALDEDSPRSAAIRHRYGDLVTSTATIADNSDDDNTDIPDTLVEQLRKAQKAGITVVLMGQKIPNFTENYYVSFSTAQSIARIQTENLVKKLQLNKATAQNPQAIEMLLPMNVGKEFNEHAFAASWKILKPYFVTGVAYSPSGLLDAHTTAQDWRNVAVSDDSESSISDALQARLSSSQNTNAHIDGIIAFNDYAAHHVIRALKNMGYTGSSATINPDITLESIVKTLAGDADVNKQRVPMPTSPEDEETDTTGRDKSSATKKTSLTWPIITSFGVYINDVPHIITGKLWTSSMEDRADISESVALLCAQIAQGRTGARLERSIPNVRSTTLTTALFAVSADNLKKTLIDTSYITPADAGL</sequence>
<evidence type="ECO:0000256" key="1">
    <source>
        <dbReference type="SAM" id="MobiDB-lite"/>
    </source>
</evidence>
<evidence type="ECO:0000313" key="3">
    <source>
        <dbReference type="EMBL" id="PKZ16053.1"/>
    </source>
</evidence>
<name>A0A2I1M7E8_9BIFI</name>